<keyword evidence="3" id="KW-1185">Reference proteome</keyword>
<dbReference type="AlphaFoldDB" id="A0AAV6L880"/>
<proteinExistence type="predicted"/>
<dbReference type="Proteomes" id="UP000823749">
    <property type="component" value="Chromosome 2"/>
</dbReference>
<evidence type="ECO:0000256" key="1">
    <source>
        <dbReference type="SAM" id="MobiDB-lite"/>
    </source>
</evidence>
<accession>A0AAV6L880</accession>
<protein>
    <submittedName>
        <fullName evidence="2">Uncharacterized protein</fullName>
    </submittedName>
</protein>
<evidence type="ECO:0000313" key="2">
    <source>
        <dbReference type="EMBL" id="KAG5560910.1"/>
    </source>
</evidence>
<evidence type="ECO:0000313" key="3">
    <source>
        <dbReference type="Proteomes" id="UP000823749"/>
    </source>
</evidence>
<organism evidence="2 3">
    <name type="scientific">Rhododendron griersonianum</name>
    <dbReference type="NCBI Taxonomy" id="479676"/>
    <lineage>
        <taxon>Eukaryota</taxon>
        <taxon>Viridiplantae</taxon>
        <taxon>Streptophyta</taxon>
        <taxon>Embryophyta</taxon>
        <taxon>Tracheophyta</taxon>
        <taxon>Spermatophyta</taxon>
        <taxon>Magnoliopsida</taxon>
        <taxon>eudicotyledons</taxon>
        <taxon>Gunneridae</taxon>
        <taxon>Pentapetalae</taxon>
        <taxon>asterids</taxon>
        <taxon>Ericales</taxon>
        <taxon>Ericaceae</taxon>
        <taxon>Ericoideae</taxon>
        <taxon>Rhodoreae</taxon>
        <taxon>Rhododendron</taxon>
    </lineage>
</organism>
<sequence length="207" mass="23202">MGNTVGFAFDKVKEGLSWLVSQVSQGINSCFRKLKEAITWVISKIKKFFSNLFNWMNNLRDLLGHNKEFINMVCEAETMTGLRLKLVPFGKDEQKNPSEIGNILSDLQKSCLPFLAALSKLEEFEKLGFTLPEEFEEEKMEGFFPTKFESLAGENEGKGASASSKPEESGEEKLGFALPEGFEEEEIDGFFPIKFESLADENEGKGA</sequence>
<comment type="caution">
    <text evidence="2">The sequence shown here is derived from an EMBL/GenBank/DDBJ whole genome shotgun (WGS) entry which is preliminary data.</text>
</comment>
<feature type="compositionally biased region" description="Basic and acidic residues" evidence="1">
    <location>
        <begin position="165"/>
        <end position="174"/>
    </location>
</feature>
<name>A0AAV6L880_9ERIC</name>
<reference evidence="2" key="1">
    <citation type="submission" date="2020-08" db="EMBL/GenBank/DDBJ databases">
        <title>Plant Genome Project.</title>
        <authorList>
            <person name="Zhang R.-G."/>
        </authorList>
    </citation>
    <scope>NUCLEOTIDE SEQUENCE</scope>
    <source>
        <strain evidence="2">WSP0</strain>
        <tissue evidence="2">Leaf</tissue>
    </source>
</reference>
<feature type="region of interest" description="Disordered" evidence="1">
    <location>
        <begin position="152"/>
        <end position="178"/>
    </location>
</feature>
<dbReference type="EMBL" id="JACTNZ010000002">
    <property type="protein sequence ID" value="KAG5560910.1"/>
    <property type="molecule type" value="Genomic_DNA"/>
</dbReference>
<gene>
    <name evidence="2" type="ORF">RHGRI_004067</name>
</gene>